<proteinExistence type="predicted"/>
<reference evidence="1 2" key="1">
    <citation type="submission" date="2016-03" db="EMBL/GenBank/DDBJ databases">
        <title>Shallow-sea hydrothermal system.</title>
        <authorList>
            <person name="Tang K."/>
        </authorList>
    </citation>
    <scope>NUCLEOTIDE SEQUENCE [LARGE SCALE GENOMIC DNA]</scope>
    <source>
        <strain evidence="1 2">JLT9</strain>
    </source>
</reference>
<name>A0A1B1N9D4_9MICO</name>
<evidence type="ECO:0000313" key="2">
    <source>
        <dbReference type="Proteomes" id="UP000092482"/>
    </source>
</evidence>
<gene>
    <name evidence="1" type="ORF">SGUI_0657</name>
</gene>
<organism evidence="1 2">
    <name type="scientific">Serinicoccus hydrothermalis</name>
    <dbReference type="NCBI Taxonomy" id="1758689"/>
    <lineage>
        <taxon>Bacteria</taxon>
        <taxon>Bacillati</taxon>
        <taxon>Actinomycetota</taxon>
        <taxon>Actinomycetes</taxon>
        <taxon>Micrococcales</taxon>
        <taxon>Ornithinimicrobiaceae</taxon>
        <taxon>Serinicoccus</taxon>
    </lineage>
</organism>
<protein>
    <submittedName>
        <fullName evidence="1">Uncharacterized protein</fullName>
    </submittedName>
</protein>
<dbReference type="EMBL" id="CP014989">
    <property type="protein sequence ID" value="ANS78053.1"/>
    <property type="molecule type" value="Genomic_DNA"/>
</dbReference>
<evidence type="ECO:0000313" key="1">
    <source>
        <dbReference type="EMBL" id="ANS78053.1"/>
    </source>
</evidence>
<dbReference type="Proteomes" id="UP000092482">
    <property type="component" value="Chromosome"/>
</dbReference>
<dbReference type="OrthoDB" id="5191897at2"/>
<dbReference type="KEGG" id="serj:SGUI_0657"/>
<keyword evidence="2" id="KW-1185">Reference proteome</keyword>
<sequence length="121" mass="12523">MRVTELGVDLETVLEKKASGEIDLKLVKMGGGGGVKDTTTISLTMEPSDAVGAAYVDDELTNALAVIEAAIAVLDADYVLSEATVVVAFETTIEGKISLVLGGEASRAKAHAAKVTFKPDE</sequence>
<dbReference type="AlphaFoldDB" id="A0A1B1N9D4"/>
<accession>A0A1B1N9D4</accession>